<name>A0A6H1UGG2_9GAMM</name>
<evidence type="ECO:0000313" key="2">
    <source>
        <dbReference type="Proteomes" id="UP000501602"/>
    </source>
</evidence>
<organism evidence="1 2">
    <name type="scientific">Ferrimonas lipolytica</name>
    <dbReference type="NCBI Taxonomy" id="2724191"/>
    <lineage>
        <taxon>Bacteria</taxon>
        <taxon>Pseudomonadati</taxon>
        <taxon>Pseudomonadota</taxon>
        <taxon>Gammaproteobacteria</taxon>
        <taxon>Alteromonadales</taxon>
        <taxon>Ferrimonadaceae</taxon>
        <taxon>Ferrimonas</taxon>
    </lineage>
</organism>
<dbReference type="EMBL" id="CP051180">
    <property type="protein sequence ID" value="QIZ78134.1"/>
    <property type="molecule type" value="Genomic_DNA"/>
</dbReference>
<dbReference type="RefSeq" id="WP_168661804.1">
    <property type="nucleotide sequence ID" value="NZ_CP051180.1"/>
</dbReference>
<dbReference type="Proteomes" id="UP000501602">
    <property type="component" value="Chromosome"/>
</dbReference>
<proteinExistence type="predicted"/>
<evidence type="ECO:0000313" key="1">
    <source>
        <dbReference type="EMBL" id="QIZ78134.1"/>
    </source>
</evidence>
<gene>
    <name evidence="1" type="ORF">HER31_15225</name>
</gene>
<accession>A0A6H1UGG2</accession>
<protein>
    <submittedName>
        <fullName evidence="1">Uncharacterized protein</fullName>
    </submittedName>
</protein>
<dbReference type="KEGG" id="fes:HER31_15225"/>
<keyword evidence="2" id="KW-1185">Reference proteome</keyword>
<dbReference type="AlphaFoldDB" id="A0A6H1UGG2"/>
<sequence>MAYYKHIHDDKIKFKTSEEAVSFGLDAAGISKADYNAKKDSSEVRKLLAKWDRGVAIAKIKGCVLISCCIPSNNFFKALPLVELVPIPV</sequence>
<reference evidence="1 2" key="1">
    <citation type="submission" date="2020-04" db="EMBL/GenBank/DDBJ databases">
        <title>Ferrimonas sp. S7 isolated from sea water.</title>
        <authorList>
            <person name="Bae S.S."/>
            <person name="Baek K."/>
        </authorList>
    </citation>
    <scope>NUCLEOTIDE SEQUENCE [LARGE SCALE GENOMIC DNA]</scope>
    <source>
        <strain evidence="1 2">S7</strain>
    </source>
</reference>